<sequence length="153" mass="16285">MAVLKVVLATYFQYSLLVGFLVLVTDQLEARPGAPFASGTHTGILLRHTTYPSTYELGVPDPALLQAWTADSFRSGSRNSQWAPECTHSDQNQNQYYLKGYRGGHAGFTALDLTNRSPGNPAASTGGRPLAAPLDASPPGGRGVPPASQTDRL</sequence>
<dbReference type="Proteomes" id="UP001221757">
    <property type="component" value="Unassembled WGS sequence"/>
</dbReference>
<accession>A0AAD7G6G9</accession>
<evidence type="ECO:0000256" key="1">
    <source>
        <dbReference type="SAM" id="MobiDB-lite"/>
    </source>
</evidence>
<feature type="region of interest" description="Disordered" evidence="1">
    <location>
        <begin position="112"/>
        <end position="153"/>
    </location>
</feature>
<evidence type="ECO:0000313" key="3">
    <source>
        <dbReference type="Proteomes" id="UP001221757"/>
    </source>
</evidence>
<proteinExistence type="predicted"/>
<evidence type="ECO:0000313" key="2">
    <source>
        <dbReference type="EMBL" id="KAJ7664296.1"/>
    </source>
</evidence>
<dbReference type="EMBL" id="JARKIE010000223">
    <property type="protein sequence ID" value="KAJ7664296.1"/>
    <property type="molecule type" value="Genomic_DNA"/>
</dbReference>
<protein>
    <submittedName>
        <fullName evidence="2">Uncharacterized protein</fullName>
    </submittedName>
</protein>
<gene>
    <name evidence="2" type="ORF">B0H17DRAFT_1336725</name>
</gene>
<comment type="caution">
    <text evidence="2">The sequence shown here is derived from an EMBL/GenBank/DDBJ whole genome shotgun (WGS) entry which is preliminary data.</text>
</comment>
<keyword evidence="3" id="KW-1185">Reference proteome</keyword>
<organism evidence="2 3">
    <name type="scientific">Mycena rosella</name>
    <name type="common">Pink bonnet</name>
    <name type="synonym">Agaricus rosellus</name>
    <dbReference type="NCBI Taxonomy" id="1033263"/>
    <lineage>
        <taxon>Eukaryota</taxon>
        <taxon>Fungi</taxon>
        <taxon>Dikarya</taxon>
        <taxon>Basidiomycota</taxon>
        <taxon>Agaricomycotina</taxon>
        <taxon>Agaricomycetes</taxon>
        <taxon>Agaricomycetidae</taxon>
        <taxon>Agaricales</taxon>
        <taxon>Marasmiineae</taxon>
        <taxon>Mycenaceae</taxon>
        <taxon>Mycena</taxon>
    </lineage>
</organism>
<dbReference type="AlphaFoldDB" id="A0AAD7G6G9"/>
<name>A0AAD7G6G9_MYCRO</name>
<reference evidence="2" key="1">
    <citation type="submission" date="2023-03" db="EMBL/GenBank/DDBJ databases">
        <title>Massive genome expansion in bonnet fungi (Mycena s.s.) driven by repeated elements and novel gene families across ecological guilds.</title>
        <authorList>
            <consortium name="Lawrence Berkeley National Laboratory"/>
            <person name="Harder C.B."/>
            <person name="Miyauchi S."/>
            <person name="Viragh M."/>
            <person name="Kuo A."/>
            <person name="Thoen E."/>
            <person name="Andreopoulos B."/>
            <person name="Lu D."/>
            <person name="Skrede I."/>
            <person name="Drula E."/>
            <person name="Henrissat B."/>
            <person name="Morin E."/>
            <person name="Kohler A."/>
            <person name="Barry K."/>
            <person name="LaButti K."/>
            <person name="Morin E."/>
            <person name="Salamov A."/>
            <person name="Lipzen A."/>
            <person name="Mereny Z."/>
            <person name="Hegedus B."/>
            <person name="Baldrian P."/>
            <person name="Stursova M."/>
            <person name="Weitz H."/>
            <person name="Taylor A."/>
            <person name="Grigoriev I.V."/>
            <person name="Nagy L.G."/>
            <person name="Martin F."/>
            <person name="Kauserud H."/>
        </authorList>
    </citation>
    <scope>NUCLEOTIDE SEQUENCE</scope>
    <source>
        <strain evidence="2">CBHHK067</strain>
    </source>
</reference>